<dbReference type="PIRSF" id="PIRSF026567">
    <property type="entry name" value="Adenine_mtase_bact_prd"/>
    <property type="match status" value="1"/>
</dbReference>
<dbReference type="Pfam" id="PF02384">
    <property type="entry name" value="N6_Mtase"/>
    <property type="match status" value="1"/>
</dbReference>
<reference evidence="3 4" key="1">
    <citation type="journal article" date="2018" name="Int. J. Syst. Evol. Microbiol.">
        <title>Lactobacillus bambusae sp. nov., isolated from a traditional fermented Ma-bamboo shoots of Taiwan.</title>
        <authorList>
            <person name="Wang L.-T."/>
        </authorList>
    </citation>
    <scope>NUCLEOTIDE SEQUENCE [LARGE SCALE GENOMIC DNA]</scope>
    <source>
        <strain evidence="3 4">BS-W1</strain>
    </source>
</reference>
<organism evidence="3 4">
    <name type="scientific">Levilactobacillus bambusae</name>
    <dbReference type="NCBI Taxonomy" id="2024736"/>
    <lineage>
        <taxon>Bacteria</taxon>
        <taxon>Bacillati</taxon>
        <taxon>Bacillota</taxon>
        <taxon>Bacilli</taxon>
        <taxon>Lactobacillales</taxon>
        <taxon>Lactobacillaceae</taxon>
        <taxon>Levilactobacillus</taxon>
    </lineage>
</organism>
<dbReference type="InterPro" id="IPR003356">
    <property type="entry name" value="DNA_methylase_A-5"/>
</dbReference>
<evidence type="ECO:0000313" key="4">
    <source>
        <dbReference type="Proteomes" id="UP000245080"/>
    </source>
</evidence>
<name>A0A2V1MX15_9LACO</name>
<dbReference type="InterPro" id="IPR016843">
    <property type="entry name" value="S-AdoMet-dep_Ade-MeTrfase_prd"/>
</dbReference>
<dbReference type="OrthoDB" id="9788159at2"/>
<dbReference type="Gene3D" id="1.10.150.470">
    <property type="match status" value="1"/>
</dbReference>
<dbReference type="PRINTS" id="PR00507">
    <property type="entry name" value="N12N6MTFRASE"/>
</dbReference>
<dbReference type="Gene3D" id="3.40.50.150">
    <property type="entry name" value="Vaccinia Virus protein VP39"/>
    <property type="match status" value="1"/>
</dbReference>
<dbReference type="Pfam" id="PF21106">
    <property type="entry name" value="YtxK_like"/>
    <property type="match status" value="1"/>
</dbReference>
<comment type="caution">
    <text evidence="3">The sequence shown here is derived from an EMBL/GenBank/DDBJ whole genome shotgun (WGS) entry which is preliminary data.</text>
</comment>
<dbReference type="InterPro" id="IPR029063">
    <property type="entry name" value="SAM-dependent_MTases_sf"/>
</dbReference>
<dbReference type="Proteomes" id="UP000245080">
    <property type="component" value="Unassembled WGS sequence"/>
</dbReference>
<evidence type="ECO:0000259" key="2">
    <source>
        <dbReference type="Pfam" id="PF21106"/>
    </source>
</evidence>
<dbReference type="GO" id="GO:0032259">
    <property type="term" value="P:methylation"/>
    <property type="evidence" value="ECO:0007669"/>
    <property type="project" value="UniProtKB-KW"/>
</dbReference>
<dbReference type="PANTHER" id="PTHR41313">
    <property type="entry name" value="ADENINE-SPECIFIC METHYLTRANSFERASE"/>
    <property type="match status" value="1"/>
</dbReference>
<dbReference type="InterPro" id="IPR052933">
    <property type="entry name" value="DNA_Protect_Modify"/>
</dbReference>
<sequence>MLTQEQTESLFKVLNESAKTLEGVLQTSYLDAFIETGNNLLNGGEVQIEDGLPSEKTVKELQTLYSEADYRQMDAESVRRAIQLCMLAAIKDDDIQANHQLTPDTLAYIMGYLVSRIEKDRSHLTILDPAVGTGNLLTAVINQLKPVVAGEIDGFGIDNDDTLLSVAGISAAMQRLSVDLVHQDAMETMMVKKADLIVSDLPIGYYPIDENVVNFDTHAESGHSYVHHLFLEQSVKQLVDGGIGVFLVPAQLFQSEESAGLLKWMQSSAYLQGLLTLPSELFINASARKSILILQKSGNGAKQAKKVMLGEFPSFKDQEAFQKFIAEIVQWEERTLLSDH</sequence>
<keyword evidence="3" id="KW-0489">Methyltransferase</keyword>
<dbReference type="AlphaFoldDB" id="A0A2V1MX15"/>
<proteinExistence type="predicted"/>
<dbReference type="PANTHER" id="PTHR41313:SF1">
    <property type="entry name" value="DNA METHYLASE ADENINE-SPECIFIC DOMAIN-CONTAINING PROTEIN"/>
    <property type="match status" value="1"/>
</dbReference>
<gene>
    <name evidence="3" type="ORF">DCM90_09220</name>
</gene>
<accession>A0A2V1MX15</accession>
<evidence type="ECO:0000313" key="3">
    <source>
        <dbReference type="EMBL" id="PWF99610.1"/>
    </source>
</evidence>
<dbReference type="GO" id="GO:0003677">
    <property type="term" value="F:DNA binding"/>
    <property type="evidence" value="ECO:0007669"/>
    <property type="project" value="InterPro"/>
</dbReference>
<dbReference type="CDD" id="cd02440">
    <property type="entry name" value="AdoMet_MTases"/>
    <property type="match status" value="1"/>
</dbReference>
<feature type="domain" description="DNA methylase adenine-specific" evidence="1">
    <location>
        <begin position="102"/>
        <end position="309"/>
    </location>
</feature>
<dbReference type="EMBL" id="QCXQ01000006">
    <property type="protein sequence ID" value="PWF99610.1"/>
    <property type="molecule type" value="Genomic_DNA"/>
</dbReference>
<dbReference type="SUPFAM" id="SSF53335">
    <property type="entry name" value="S-adenosyl-L-methionine-dependent methyltransferases"/>
    <property type="match status" value="1"/>
</dbReference>
<feature type="domain" description="YtxK-like N-terminal helical" evidence="2">
    <location>
        <begin position="8"/>
        <end position="88"/>
    </location>
</feature>
<evidence type="ECO:0000259" key="1">
    <source>
        <dbReference type="Pfam" id="PF02384"/>
    </source>
</evidence>
<dbReference type="GO" id="GO:0008170">
    <property type="term" value="F:N-methyltransferase activity"/>
    <property type="evidence" value="ECO:0007669"/>
    <property type="project" value="InterPro"/>
</dbReference>
<keyword evidence="3" id="KW-0808">Transferase</keyword>
<protein>
    <submittedName>
        <fullName evidence="3">SAM-dependent methyltransferase</fullName>
    </submittedName>
</protein>
<keyword evidence="4" id="KW-1185">Reference proteome</keyword>
<dbReference type="InterPro" id="IPR048375">
    <property type="entry name" value="YtxK-like_N"/>
</dbReference>